<proteinExistence type="predicted"/>
<dbReference type="AlphaFoldDB" id="A0A4Q9KY67"/>
<protein>
    <submittedName>
        <fullName evidence="1">Uncharacterized protein</fullName>
    </submittedName>
</protein>
<comment type="caution">
    <text evidence="1">The sequence shown here is derived from an EMBL/GenBank/DDBJ whole genome shotgun (WGS) entry which is preliminary data.</text>
</comment>
<dbReference type="Proteomes" id="UP000292362">
    <property type="component" value="Unassembled WGS sequence"/>
</dbReference>
<organism evidence="1 2">
    <name type="scientific">Hamiltosporidium tvaerminnensis</name>
    <dbReference type="NCBI Taxonomy" id="1176355"/>
    <lineage>
        <taxon>Eukaryota</taxon>
        <taxon>Fungi</taxon>
        <taxon>Fungi incertae sedis</taxon>
        <taxon>Microsporidia</taxon>
        <taxon>Dubosqiidae</taxon>
        <taxon>Hamiltosporidium</taxon>
    </lineage>
</organism>
<accession>A0A4Q9KY67</accession>
<dbReference type="VEuPathDB" id="MicrosporidiaDB:CWI37_1168p0010"/>
<reference evidence="1 2" key="1">
    <citation type="submission" date="2017-12" db="EMBL/GenBank/DDBJ databases">
        <authorList>
            <person name="Pombert J.-F."/>
            <person name="Haag K.L."/>
            <person name="Ebert D."/>
        </authorList>
    </citation>
    <scope>NUCLEOTIDE SEQUENCE [LARGE SCALE GENOMIC DNA]</scope>
    <source>
        <strain evidence="1">FI-OER-3-3</strain>
    </source>
</reference>
<sequence length="808" mass="96911">MIKLIRSIHPAKKYNEPVKKSKLITSFLSSLYVFFKLLQNVTNLIKIIVSTNFNICSVEVSFVEIENEIVNLVSSSSNAGCYFLCVETCSLRKWDNHTQYQEYSDLSKKNKVLEIVYPNEIFLEFEFFDEQIIKKKKKVEIYIKEKNFYNFLCFIQHLKSRDSINKIKPEVFFEIIKYLNIFGVKRDKKYKAFIKALIYNLITLDEDYFVKKISNLSFNLQKCKNIYILDALKCFCRFYFLKKHFIYEVFDEYIPPEYSLQLFLHKKYKKAKNFTSMQFINFNLNMYFYRYLCRPKFREMWIFMMKILYVDKLSINFVFFRTEIDIHIILSSLPQNVQKITITNRDENIFMFDLLQKYMDLSHIKKLSISIIPFSNSLFEKMKYFKNLEQLTLEIREISMKEIIELETSEHLKRIKSIKLFFFETIDTFFEIECISLLGTENNIFIYLLDELNMDNNPQNMLENFIKYNFYNYLSGVNLILETSNYSYIDFAKILPSAKLKCLKLDIENVKDNKLENYDFLAAFKNLKFLFLTNIEITNELFIAILRQNQLISLAIDFFTIDTKLDCKIVDLINKSVVYMEFYNLSNYIGKCFLGFIAKFKNLKHLIFDLYISEYTGYVNSIFQEEFSTFEALIPTLYVDLPKLESLVYKNEFDSQYQAKFSVLHVISFFFNLEMINTLFYDVGYLYPDDLRIFENFKELDNLKLSIKKNDSNSNILQQILISNIKKTISTLKIVSNKYSWLEIISIYKFRKLKFLELGSMHIDDKDVKYYDLLFSMNLILCEKYTLKKIEGFNFTYFQKYNIKMYMS</sequence>
<evidence type="ECO:0000313" key="2">
    <source>
        <dbReference type="Proteomes" id="UP000292362"/>
    </source>
</evidence>
<dbReference type="EMBL" id="PITJ01001168">
    <property type="protein sequence ID" value="TBT99926.1"/>
    <property type="molecule type" value="Genomic_DNA"/>
</dbReference>
<gene>
    <name evidence="1" type="ORF">CWI37_1168p0010</name>
</gene>
<name>A0A4Q9KY67_9MICR</name>
<evidence type="ECO:0000313" key="1">
    <source>
        <dbReference type="EMBL" id="TBT99926.1"/>
    </source>
</evidence>